<feature type="region of interest" description="Disordered" evidence="4">
    <location>
        <begin position="786"/>
        <end position="808"/>
    </location>
</feature>
<dbReference type="InterPro" id="IPR036942">
    <property type="entry name" value="Beta-barrel_TonB_sf"/>
</dbReference>
<dbReference type="InterPro" id="IPR008969">
    <property type="entry name" value="CarboxyPept-like_regulatory"/>
</dbReference>
<name>A0A127VAL6_9SPHI</name>
<dbReference type="SUPFAM" id="SSF49464">
    <property type="entry name" value="Carboxypeptidase regulatory domain-like"/>
    <property type="match status" value="1"/>
</dbReference>
<feature type="chain" id="PRO_5007280319" description="Outer membrane protein beta-barrel domain-containing protein" evidence="5">
    <location>
        <begin position="20"/>
        <end position="808"/>
    </location>
</feature>
<dbReference type="PANTHER" id="PTHR40980:SF4">
    <property type="entry name" value="TONB-DEPENDENT RECEPTOR-LIKE BETA-BARREL DOMAIN-CONTAINING PROTEIN"/>
    <property type="match status" value="1"/>
</dbReference>
<dbReference type="InterPro" id="IPR041700">
    <property type="entry name" value="OMP_b-brl_3"/>
</dbReference>
<dbReference type="PANTHER" id="PTHR40980">
    <property type="entry name" value="PLUG DOMAIN-CONTAINING PROTEIN"/>
    <property type="match status" value="1"/>
</dbReference>
<dbReference type="RefSeq" id="WP_068397647.1">
    <property type="nucleotide sequence ID" value="NZ_CP014504.1"/>
</dbReference>
<reference evidence="7 8" key="1">
    <citation type="submission" date="2016-03" db="EMBL/GenBank/DDBJ databases">
        <title>Complete genome sequence of Pedobacter cryoconitis PAMC 27485.</title>
        <authorList>
            <person name="Lee J."/>
            <person name="Kim O.-S."/>
        </authorList>
    </citation>
    <scope>NUCLEOTIDE SEQUENCE [LARGE SCALE GENOMIC DNA]</scope>
    <source>
        <strain evidence="7 8">PAMC 27485</strain>
    </source>
</reference>
<dbReference type="Proteomes" id="UP000071561">
    <property type="component" value="Chromosome"/>
</dbReference>
<dbReference type="PATRIC" id="fig|188932.3.peg.1158"/>
<dbReference type="KEGG" id="pcm:AY601_1121"/>
<dbReference type="AlphaFoldDB" id="A0A127VAL6"/>
<dbReference type="Gene3D" id="2.170.130.10">
    <property type="entry name" value="TonB-dependent receptor, plug domain"/>
    <property type="match status" value="1"/>
</dbReference>
<comment type="subcellular location">
    <subcellularLocation>
        <location evidence="1">Cell outer membrane</location>
    </subcellularLocation>
</comment>
<evidence type="ECO:0000256" key="3">
    <source>
        <dbReference type="ARBA" id="ARBA00023237"/>
    </source>
</evidence>
<keyword evidence="2" id="KW-0472">Membrane</keyword>
<dbReference type="EMBL" id="CP014504">
    <property type="protein sequence ID" value="AMP98048.1"/>
    <property type="molecule type" value="Genomic_DNA"/>
</dbReference>
<sequence precursor="true">MNRIILFILINCFFLSVKASDICKINGHLADSTSKVSVNNALLNIRNEQGDLIQVTKTDNNGNFYFTSEKHSNLKIEIIALGFLSKTIKISNQQVAGDSLNIGDVFLHAIEKVLQEVVITERKKLITQEIGKIIYNVQGDPESRSQNMFEMLRKVPLISVSAEDEIIMAGKGNFKVLINGRTSALTVGKPSDIFKSLPARLVQRIEVITQPPAKYDGEGIGGIINVIMDQKLIYGYLGGLNFGLGKMNSNTSGNFAIRSNKISVSTFLNGFWEYPPNSTSSSIIRSGLQESNSIYQNGGMKNRANSKVGAFTIGYEIDTLNLVLMGASLKKGYNDIVNQLSTSILNFNSNNKSFLTDNYFKSNSSGGSIDLNYERGFKKSKQQLLTFSLNYNKSSNKQIGENFYSNKINFDNNNFYQINNSDLEEKVAQIDYVHPIKSIEISVGAKFTSRDGESEFYPSLPVGSDNFKDLEGNRFINKQEIFALYNSYNIKIKDWGISVGARLEGTNNKADFYSTETQLDQSYHNLIPSVLFLRKFNNTASLNFGYTQRVQRPDINLMNPFVNKSDPTFYFTGNPYLAPVTNHTFSLGYSWFKKGFINIGTSYSFARNTIQRVIELHSDSINYSTYYNIGKDKRLDINLNVNYPISNVLNISLSGTATYADINGSVSGTMYTNNGMQGNAYMYLSYTLKDIARLSGNLGFYSPTVILQGSSQGYLYSSFSAAKQIFKNKVTLSTSVSNPFQKYRTVENRIKSPDFEQTHIYKNYFRNYSFSISYNFGKLDKPIKKNKKGIKNDDKIEKTEKAEKGGTL</sequence>
<keyword evidence="8" id="KW-1185">Reference proteome</keyword>
<evidence type="ECO:0000313" key="7">
    <source>
        <dbReference type="EMBL" id="AMP98048.1"/>
    </source>
</evidence>
<organism evidence="7 8">
    <name type="scientific">Pedobacter cryoconitis</name>
    <dbReference type="NCBI Taxonomy" id="188932"/>
    <lineage>
        <taxon>Bacteria</taxon>
        <taxon>Pseudomonadati</taxon>
        <taxon>Bacteroidota</taxon>
        <taxon>Sphingobacteriia</taxon>
        <taxon>Sphingobacteriales</taxon>
        <taxon>Sphingobacteriaceae</taxon>
        <taxon>Pedobacter</taxon>
    </lineage>
</organism>
<protein>
    <recommendedName>
        <fullName evidence="6">Outer membrane protein beta-barrel domain-containing protein</fullName>
    </recommendedName>
</protein>
<dbReference type="InterPro" id="IPR037066">
    <property type="entry name" value="Plug_dom_sf"/>
</dbReference>
<evidence type="ECO:0000256" key="5">
    <source>
        <dbReference type="SAM" id="SignalP"/>
    </source>
</evidence>
<feature type="signal peptide" evidence="5">
    <location>
        <begin position="1"/>
        <end position="19"/>
    </location>
</feature>
<feature type="compositionally biased region" description="Basic and acidic residues" evidence="4">
    <location>
        <begin position="790"/>
        <end position="808"/>
    </location>
</feature>
<accession>A0A127VAL6</accession>
<keyword evidence="3" id="KW-0998">Cell outer membrane</keyword>
<proteinExistence type="predicted"/>
<dbReference type="SUPFAM" id="SSF56935">
    <property type="entry name" value="Porins"/>
    <property type="match status" value="1"/>
</dbReference>
<dbReference type="Gene3D" id="2.40.170.20">
    <property type="entry name" value="TonB-dependent receptor, beta-barrel domain"/>
    <property type="match status" value="1"/>
</dbReference>
<dbReference type="GO" id="GO:0009279">
    <property type="term" value="C:cell outer membrane"/>
    <property type="evidence" value="ECO:0007669"/>
    <property type="project" value="UniProtKB-SubCell"/>
</dbReference>
<feature type="domain" description="Outer membrane protein beta-barrel" evidence="6">
    <location>
        <begin position="377"/>
        <end position="774"/>
    </location>
</feature>
<evidence type="ECO:0000256" key="4">
    <source>
        <dbReference type="SAM" id="MobiDB-lite"/>
    </source>
</evidence>
<dbReference type="OrthoDB" id="606851at2"/>
<evidence type="ECO:0000313" key="8">
    <source>
        <dbReference type="Proteomes" id="UP000071561"/>
    </source>
</evidence>
<evidence type="ECO:0000259" key="6">
    <source>
        <dbReference type="Pfam" id="PF14905"/>
    </source>
</evidence>
<keyword evidence="5" id="KW-0732">Signal</keyword>
<evidence type="ECO:0000256" key="1">
    <source>
        <dbReference type="ARBA" id="ARBA00004442"/>
    </source>
</evidence>
<gene>
    <name evidence="7" type="ORF">AY601_1121</name>
</gene>
<evidence type="ECO:0000256" key="2">
    <source>
        <dbReference type="ARBA" id="ARBA00023136"/>
    </source>
</evidence>
<dbReference type="Pfam" id="PF14905">
    <property type="entry name" value="OMP_b-brl_3"/>
    <property type="match status" value="1"/>
</dbReference>